<evidence type="ECO:0000313" key="3">
    <source>
        <dbReference type="EMBL" id="SDH61471.1"/>
    </source>
</evidence>
<organism evidence="3 4">
    <name type="scientific">Pseudomonas panipatensis</name>
    <dbReference type="NCBI Taxonomy" id="428992"/>
    <lineage>
        <taxon>Bacteria</taxon>
        <taxon>Pseudomonadati</taxon>
        <taxon>Pseudomonadota</taxon>
        <taxon>Gammaproteobacteria</taxon>
        <taxon>Pseudomonadales</taxon>
        <taxon>Pseudomonadaceae</taxon>
        <taxon>Pseudomonas</taxon>
    </lineage>
</organism>
<dbReference type="InterPro" id="IPR019734">
    <property type="entry name" value="TPR_rpt"/>
</dbReference>
<feature type="signal peptide" evidence="2">
    <location>
        <begin position="1"/>
        <end position="16"/>
    </location>
</feature>
<keyword evidence="2" id="KW-0732">Signal</keyword>
<keyword evidence="4" id="KW-1185">Reference proteome</keyword>
<dbReference type="Proteomes" id="UP000199636">
    <property type="component" value="Unassembled WGS sequence"/>
</dbReference>
<protein>
    <submittedName>
        <fullName evidence="3">Type IV pilus assembly protein PilF</fullName>
    </submittedName>
</protein>
<feature type="repeat" description="TPR" evidence="1">
    <location>
        <begin position="37"/>
        <end position="70"/>
    </location>
</feature>
<sequence length="252" mass="28370">MTLRAALFVLLASVLAGCVTTGKQDPLTTSKGRLEARDAYIQLGIGYLQSGNTEQAKVPLRQALELDSSSADAHAALALVYQTEMEPKMAEAEYRKALSSRSGDSRILNNYGGFLFEQKRYQEAFDVYQKAASDGMYPERSRVFENLGLVSLQLNQRAQAKQFFEKALRLNRRQPSALLQMAQLSYDERQYVPARTYYDEYLKQGQQSAQSLLLGVRLAKVFDDKDTAASYGLQLKRLYPASPEYQAYQAEK</sequence>
<dbReference type="PANTHER" id="PTHR12558">
    <property type="entry name" value="CELL DIVISION CYCLE 16,23,27"/>
    <property type="match status" value="1"/>
</dbReference>
<feature type="chain" id="PRO_5011626604" evidence="2">
    <location>
        <begin position="17"/>
        <end position="252"/>
    </location>
</feature>
<dbReference type="SUPFAM" id="SSF81901">
    <property type="entry name" value="HCP-like"/>
    <property type="match status" value="1"/>
</dbReference>
<proteinExistence type="predicted"/>
<dbReference type="NCBIfam" id="TIGR02521">
    <property type="entry name" value="type_IV_pilW"/>
    <property type="match status" value="1"/>
</dbReference>
<evidence type="ECO:0000256" key="1">
    <source>
        <dbReference type="PROSITE-ProRule" id="PRU00339"/>
    </source>
</evidence>
<dbReference type="STRING" id="428992.SAMN05216272_102177"/>
<dbReference type="RefSeq" id="WP_090261448.1">
    <property type="nucleotide sequence ID" value="NZ_FNDS01000002.1"/>
</dbReference>
<dbReference type="Gene3D" id="1.25.40.10">
    <property type="entry name" value="Tetratricopeptide repeat domain"/>
    <property type="match status" value="1"/>
</dbReference>
<dbReference type="PROSITE" id="PS50005">
    <property type="entry name" value="TPR"/>
    <property type="match status" value="2"/>
</dbReference>
<reference evidence="4" key="1">
    <citation type="submission" date="2016-10" db="EMBL/GenBank/DDBJ databases">
        <authorList>
            <person name="Varghese N."/>
            <person name="Submissions S."/>
        </authorList>
    </citation>
    <scope>NUCLEOTIDE SEQUENCE [LARGE SCALE GENOMIC DNA]</scope>
    <source>
        <strain evidence="4">CCM 7469</strain>
    </source>
</reference>
<gene>
    <name evidence="3" type="ORF">SAMN05216272_102177</name>
</gene>
<dbReference type="InterPro" id="IPR013360">
    <property type="entry name" value="Pilus_4_PilW"/>
</dbReference>
<dbReference type="AlphaFoldDB" id="A0A1G8DV76"/>
<dbReference type="PROSITE" id="PS51257">
    <property type="entry name" value="PROKAR_LIPOPROTEIN"/>
    <property type="match status" value="1"/>
</dbReference>
<dbReference type="InterPro" id="IPR011990">
    <property type="entry name" value="TPR-like_helical_dom_sf"/>
</dbReference>
<dbReference type="EMBL" id="FNDS01000002">
    <property type="protein sequence ID" value="SDH61471.1"/>
    <property type="molecule type" value="Genomic_DNA"/>
</dbReference>
<dbReference type="OrthoDB" id="129043at2"/>
<dbReference type="SMART" id="SM00028">
    <property type="entry name" value="TPR"/>
    <property type="match status" value="4"/>
</dbReference>
<dbReference type="Pfam" id="PF13181">
    <property type="entry name" value="TPR_8"/>
    <property type="match status" value="1"/>
</dbReference>
<name>A0A1G8DV76_9PSED</name>
<evidence type="ECO:0000313" key="4">
    <source>
        <dbReference type="Proteomes" id="UP000199636"/>
    </source>
</evidence>
<accession>A0A1G8DV76</accession>
<dbReference type="PANTHER" id="PTHR12558:SF13">
    <property type="entry name" value="CELL DIVISION CYCLE PROTEIN 27 HOMOLOG"/>
    <property type="match status" value="1"/>
</dbReference>
<feature type="repeat" description="TPR" evidence="1">
    <location>
        <begin position="141"/>
        <end position="174"/>
    </location>
</feature>
<keyword evidence="1" id="KW-0802">TPR repeat</keyword>
<evidence type="ECO:0000256" key="2">
    <source>
        <dbReference type="SAM" id="SignalP"/>
    </source>
</evidence>
<dbReference type="Pfam" id="PF13424">
    <property type="entry name" value="TPR_12"/>
    <property type="match status" value="1"/>
</dbReference>